<proteinExistence type="predicted"/>
<comment type="caution">
    <text evidence="4">The sequence shown here is derived from an EMBL/GenBank/DDBJ whole genome shotgun (WGS) entry which is preliminary data.</text>
</comment>
<feature type="transmembrane region" description="Helical" evidence="2">
    <location>
        <begin position="40"/>
        <end position="62"/>
    </location>
</feature>
<dbReference type="SMART" id="SM00460">
    <property type="entry name" value="TGc"/>
    <property type="match status" value="1"/>
</dbReference>
<feature type="compositionally biased region" description="Basic and acidic residues" evidence="1">
    <location>
        <begin position="576"/>
        <end position="595"/>
    </location>
</feature>
<feature type="transmembrane region" description="Helical" evidence="2">
    <location>
        <begin position="203"/>
        <end position="221"/>
    </location>
</feature>
<feature type="transmembrane region" description="Helical" evidence="2">
    <location>
        <begin position="6"/>
        <end position="28"/>
    </location>
</feature>
<sequence>MKRYSLEISTLTNLLLYIGSFLLLWEWLRPMKVVTDTAQTQYFVLFIALSFLLLMLHVPFYIQFPVKGIFILYSIHSLYREGPFLSLEWTHSFLRSMQEDMQRFFTFQIYDFSNEFRSVLFFVLLWLMVYLVYFWIFYQKKMFFFFMLTIIYISVIDTFSPYDATYAIVRIVMIGFLLLGFLHAERLKSKGFNITNVSSKNRFFAFFVLFLVGSMTIAYFTPKADPQWPDPVPFLKGYATNGGQGAGGSSSVQKVGYGVDDSQLGGPFIGDDTVVFTAKASEKHYWKIESKDIYTGQGWEATEGQRNVPLEGNESRLSSYGESVKSQELQATLSLKQPSMHLVYPPQLLTIEPFALASIRFNPITEKLYPYQGERFTELDGYEVTYRYPEFQVELLQSANNEDELEGNQEFKQRYTQLPEALPERVRKLAREITINKENRYDQVKAIEQYFRLNSFIYDTQDVAVPEEGQDYVDQFLFETKRGYCDNFSTSMIVLLRSLDIPARWVKGYTDGKEVLSSSGEKRYEVTQNNAHSWVEVYFPEIGWVPFEPTKSFTNPYDFTYDLSADTNTAPEIEEESLRETPEKKEEAPKQEQSIEQKSTSGEWTWKQMILPIIVFFMFVISLYLTRNKWLLPLRIQYYKKKKDEKRFEKAYLLLLKQLERKGIKRKENQTLRAYAKQVDKNLQMNDMTRLTTTYERVLYRKEESIREWEKSIELWENLIKKVSS</sequence>
<feature type="domain" description="Transglutaminase-like" evidence="3">
    <location>
        <begin position="477"/>
        <end position="551"/>
    </location>
</feature>
<feature type="region of interest" description="Disordered" evidence="1">
    <location>
        <begin position="572"/>
        <end position="599"/>
    </location>
</feature>
<organism evidence="4 5">
    <name type="scientific">Priestia iocasae</name>
    <dbReference type="NCBI Taxonomy" id="2291674"/>
    <lineage>
        <taxon>Bacteria</taxon>
        <taxon>Bacillati</taxon>
        <taxon>Bacillota</taxon>
        <taxon>Bacilli</taxon>
        <taxon>Bacillales</taxon>
        <taxon>Bacillaceae</taxon>
        <taxon>Priestia</taxon>
    </lineage>
</organism>
<dbReference type="RefSeq" id="WP_205189056.1">
    <property type="nucleotide sequence ID" value="NZ_JAFBFC010000014.1"/>
</dbReference>
<dbReference type="InterPro" id="IPR052901">
    <property type="entry name" value="Bact_TGase-like"/>
</dbReference>
<evidence type="ECO:0000259" key="3">
    <source>
        <dbReference type="SMART" id="SM00460"/>
    </source>
</evidence>
<feature type="transmembrane region" description="Helical" evidence="2">
    <location>
        <begin position="604"/>
        <end position="625"/>
    </location>
</feature>
<evidence type="ECO:0000256" key="2">
    <source>
        <dbReference type="SAM" id="Phobius"/>
    </source>
</evidence>
<gene>
    <name evidence="4" type="ORF">JOC83_003980</name>
</gene>
<accession>A0ABS2R009</accession>
<dbReference type="PANTHER" id="PTHR42736:SF1">
    <property type="entry name" value="PROTEIN-GLUTAMINE GAMMA-GLUTAMYLTRANSFERASE"/>
    <property type="match status" value="1"/>
</dbReference>
<dbReference type="EMBL" id="JAFBFC010000014">
    <property type="protein sequence ID" value="MBM7705071.1"/>
    <property type="molecule type" value="Genomic_DNA"/>
</dbReference>
<evidence type="ECO:0000313" key="5">
    <source>
        <dbReference type="Proteomes" id="UP000809829"/>
    </source>
</evidence>
<dbReference type="SUPFAM" id="SSF54001">
    <property type="entry name" value="Cysteine proteinases"/>
    <property type="match status" value="1"/>
</dbReference>
<dbReference type="InterPro" id="IPR025403">
    <property type="entry name" value="TgpA-like_C"/>
</dbReference>
<keyword evidence="2" id="KW-0812">Transmembrane</keyword>
<protein>
    <submittedName>
        <fullName evidence="4">Transglutaminase-like putative cysteine protease</fullName>
    </submittedName>
</protein>
<dbReference type="Pfam" id="PF01841">
    <property type="entry name" value="Transglut_core"/>
    <property type="match status" value="1"/>
</dbReference>
<dbReference type="Pfam" id="PF11992">
    <property type="entry name" value="TgpA_N"/>
    <property type="match status" value="1"/>
</dbReference>
<feature type="transmembrane region" description="Helical" evidence="2">
    <location>
        <begin position="165"/>
        <end position="182"/>
    </location>
</feature>
<dbReference type="Pfam" id="PF13559">
    <property type="entry name" value="DUF4129"/>
    <property type="match status" value="1"/>
</dbReference>
<keyword evidence="2" id="KW-0472">Membrane</keyword>
<dbReference type="Proteomes" id="UP000809829">
    <property type="component" value="Unassembled WGS sequence"/>
</dbReference>
<feature type="transmembrane region" description="Helical" evidence="2">
    <location>
        <begin position="116"/>
        <end position="136"/>
    </location>
</feature>
<dbReference type="InterPro" id="IPR002931">
    <property type="entry name" value="Transglutaminase-like"/>
</dbReference>
<keyword evidence="5" id="KW-1185">Reference proteome</keyword>
<dbReference type="Gene3D" id="3.10.620.30">
    <property type="match status" value="1"/>
</dbReference>
<reference evidence="4 5" key="1">
    <citation type="submission" date="2021-01" db="EMBL/GenBank/DDBJ databases">
        <title>Genomic Encyclopedia of Type Strains, Phase IV (KMG-IV): sequencing the most valuable type-strain genomes for metagenomic binning, comparative biology and taxonomic classification.</title>
        <authorList>
            <person name="Goeker M."/>
        </authorList>
    </citation>
    <scope>NUCLEOTIDE SEQUENCE [LARGE SCALE GENOMIC DNA]</scope>
    <source>
        <strain evidence="4 5">DSM 104297</strain>
    </source>
</reference>
<name>A0ABS2R009_9BACI</name>
<keyword evidence="2" id="KW-1133">Transmembrane helix</keyword>
<dbReference type="InterPro" id="IPR038765">
    <property type="entry name" value="Papain-like_cys_pep_sf"/>
</dbReference>
<evidence type="ECO:0000313" key="4">
    <source>
        <dbReference type="EMBL" id="MBM7705071.1"/>
    </source>
</evidence>
<dbReference type="PANTHER" id="PTHR42736">
    <property type="entry name" value="PROTEIN-GLUTAMINE GAMMA-GLUTAMYLTRANSFERASE"/>
    <property type="match status" value="1"/>
</dbReference>
<dbReference type="InterPro" id="IPR021878">
    <property type="entry name" value="TgpA_N"/>
</dbReference>
<evidence type="ECO:0000256" key="1">
    <source>
        <dbReference type="SAM" id="MobiDB-lite"/>
    </source>
</evidence>
<feature type="transmembrane region" description="Helical" evidence="2">
    <location>
        <begin position="143"/>
        <end position="159"/>
    </location>
</feature>